<evidence type="ECO:0000313" key="2">
    <source>
        <dbReference type="EMBL" id="MCL9807751.1"/>
    </source>
</evidence>
<gene>
    <name evidence="2" type="ORF">NAT50_00055</name>
</gene>
<dbReference type="InterPro" id="IPR008969">
    <property type="entry name" value="CarboxyPept-like_regulatory"/>
</dbReference>
<keyword evidence="3" id="KW-1185">Reference proteome</keyword>
<organism evidence="2 3">
    <name type="scientific">Flavobacterium luminosum</name>
    <dbReference type="NCBI Taxonomy" id="2949086"/>
    <lineage>
        <taxon>Bacteria</taxon>
        <taxon>Pseudomonadati</taxon>
        <taxon>Bacteroidota</taxon>
        <taxon>Flavobacteriia</taxon>
        <taxon>Flavobacteriales</taxon>
        <taxon>Flavobacteriaceae</taxon>
        <taxon>Flavobacterium</taxon>
    </lineage>
</organism>
<keyword evidence="1" id="KW-0732">Signal</keyword>
<reference evidence="2 3" key="1">
    <citation type="submission" date="2022-05" db="EMBL/GenBank/DDBJ databases">
        <title>Flavobacterium sp., isolated from activated sludge.</title>
        <authorList>
            <person name="Ran Q."/>
        </authorList>
    </citation>
    <scope>NUCLEOTIDE SEQUENCE [LARGE SCALE GENOMIC DNA]</scope>
    <source>
        <strain evidence="2 3">HXWNR70</strain>
    </source>
</reference>
<evidence type="ECO:0000313" key="3">
    <source>
        <dbReference type="Proteomes" id="UP001317191"/>
    </source>
</evidence>
<name>A0ABT0TKB5_9FLAO</name>
<dbReference type="SUPFAM" id="SSF56935">
    <property type="entry name" value="Porins"/>
    <property type="match status" value="1"/>
</dbReference>
<feature type="chain" id="PRO_5045602150" evidence="1">
    <location>
        <begin position="19"/>
        <end position="870"/>
    </location>
</feature>
<feature type="signal peptide" evidence="1">
    <location>
        <begin position="1"/>
        <end position="18"/>
    </location>
</feature>
<accession>A0ABT0TKB5</accession>
<dbReference type="EMBL" id="JAMLJM010000001">
    <property type="protein sequence ID" value="MCL9807751.1"/>
    <property type="molecule type" value="Genomic_DNA"/>
</dbReference>
<evidence type="ECO:0000256" key="1">
    <source>
        <dbReference type="SAM" id="SignalP"/>
    </source>
</evidence>
<proteinExistence type="predicted"/>
<dbReference type="Proteomes" id="UP001317191">
    <property type="component" value="Unassembled WGS sequence"/>
</dbReference>
<comment type="caution">
    <text evidence="2">The sequence shown here is derived from an EMBL/GenBank/DDBJ whole genome shotgun (WGS) entry which is preliminary data.</text>
</comment>
<protein>
    <submittedName>
        <fullName evidence="2">Carboxypeptidase-like regulatory domain-containing protein</fullName>
    </submittedName>
</protein>
<dbReference type="RefSeq" id="WP_250590232.1">
    <property type="nucleotide sequence ID" value="NZ_JAMLJM010000001.1"/>
</dbReference>
<dbReference type="Pfam" id="PF13715">
    <property type="entry name" value="CarbopepD_reg_2"/>
    <property type="match status" value="1"/>
</dbReference>
<dbReference type="SUPFAM" id="SSF49464">
    <property type="entry name" value="Carboxypeptidase regulatory domain-like"/>
    <property type="match status" value="1"/>
</dbReference>
<sequence>MKSILLLIFLFISAGNYAQTIAVSGLTTNNQLQPIESVVVIAKSEENEALGYSYSNEKGFYKIEFELGNRRSFLLEVSSLGYATIERKVSVEDQTTTYNINFKMEEQTKYLKEVVVKAHQKIKVNADTTFIRVSQYTTKTEQTVEDVLKRLPGIEVLPDGSIKAHGKPIENLLVEGENILDKNYKILSKNLDAKTLEEVQILDNYEENPIFKSLSNSEKVAINLKLKSDFKNIWFGNVSVGYGLENRYQSALTLGLLKKRIKLLEFSNINNTGNKATNFLQNENIVIDLSQMFQKIEKKPFSIFSIDKQEENVFNSRSIFNTSMLHSLGLSSKVNDKLTVRGSASFISDKTEQDYQAITQYITGGNTTTFSEISNYENKNRIGATELELKYAPNAKNYIVNTTKYNRNPHNTINGIMLSNVDVSQENDAFSETFYNHLEHTHLLTNNSTLYNYLYAGYGISHENAEISHPLLNDLLETENIEPFFQDVNNKFNYYGLQSTMLTKRNKWENQLKFHAHFENENASSRLFTENENSFDDYMNNLKIDNNFLSISEALKLKLKQNNYIKGSLTFTQNWFNNNDYLLKNASLTFRQKLNDIGVIRLSYNYKEDLPKTQMLLSGFALNSYQDFVSGTNEIVKLKNSVLSFNYSLYNDVKGFSINSSVLHTITHSGYAPNTYTNSNFIFNGLMSYAGGENTLANASLTNYFSTLKIATKWETDQSFIQSPFSVNKSEITNLKNYSGSYAFSASSYFKKWFNFSGGVSYRFSSSKVEGNLNSFEAKKAFLDFNLKISESLKATVNNEYYILDNENYTFLNATINYEPKKSRWSGTLYFNNLLNEEEYLVQQINTFTSYEKRIKLMPAYVLFNIKYRF</sequence>